<keyword evidence="1" id="KW-0812">Transmembrane</keyword>
<reference evidence="3 4" key="1">
    <citation type="submission" date="2019-03" db="EMBL/GenBank/DDBJ databases">
        <title>Diversity of the mouse oral microbiome.</title>
        <authorList>
            <person name="Joseph S."/>
            <person name="Aduse-Opoku J."/>
            <person name="Curtis M."/>
            <person name="Wade W."/>
            <person name="Hashim A."/>
        </authorList>
    </citation>
    <scope>NUCLEOTIDE SEQUENCE [LARGE SCALE GENOMIC DNA]</scope>
    <source>
        <strain evidence="3 4">P1012</strain>
    </source>
</reference>
<name>A0A4Y9FYX8_9MICO</name>
<dbReference type="RefSeq" id="WP_135113845.1">
    <property type="nucleotide sequence ID" value="NZ_JADGLL010000008.1"/>
</dbReference>
<evidence type="ECO:0000313" key="4">
    <source>
        <dbReference type="Proteomes" id="UP000298358"/>
    </source>
</evidence>
<keyword evidence="2" id="KW-0732">Signal</keyword>
<organism evidence="3 4">
    <name type="scientific">Microbacterium paludicola</name>
    <dbReference type="NCBI Taxonomy" id="300019"/>
    <lineage>
        <taxon>Bacteria</taxon>
        <taxon>Bacillati</taxon>
        <taxon>Actinomycetota</taxon>
        <taxon>Actinomycetes</taxon>
        <taxon>Micrococcales</taxon>
        <taxon>Microbacteriaceae</taxon>
        <taxon>Microbacterium</taxon>
    </lineage>
</organism>
<feature type="transmembrane region" description="Helical" evidence="1">
    <location>
        <begin position="118"/>
        <end position="136"/>
    </location>
</feature>
<feature type="transmembrane region" description="Helical" evidence="1">
    <location>
        <begin position="63"/>
        <end position="82"/>
    </location>
</feature>
<evidence type="ECO:0008006" key="5">
    <source>
        <dbReference type="Google" id="ProtNLM"/>
    </source>
</evidence>
<evidence type="ECO:0000256" key="1">
    <source>
        <dbReference type="SAM" id="Phobius"/>
    </source>
</evidence>
<keyword evidence="1" id="KW-0472">Membrane</keyword>
<feature type="transmembrane region" description="Helical" evidence="1">
    <location>
        <begin position="37"/>
        <end position="56"/>
    </location>
</feature>
<keyword evidence="4" id="KW-1185">Reference proteome</keyword>
<sequence length="197" mass="19951">MTTRQQRVLRGAVAAAVATLLAATSHTIAGGPAPAPLLIGLMMALLTPVAGSLAGPRPSLARLAAAVTVSQVAFHGAFQLLGSPTGVGMSPRAGHSHSAHGVVDPAVLHAAAAAPEGAGMYVAHAIAAVLTIALLWRGERVVHAIARETLRVLRRAEAPRPALIPDPPAAFASPVRPSAPRLLPSVSWRGPPASLRA</sequence>
<dbReference type="OrthoDB" id="5125396at2"/>
<protein>
    <recommendedName>
        <fullName evidence="5">MFS transporter</fullName>
    </recommendedName>
</protein>
<accession>A0A4Y9FYX8</accession>
<dbReference type="AlphaFoldDB" id="A0A4Y9FYX8"/>
<keyword evidence="1" id="KW-1133">Transmembrane helix</keyword>
<dbReference type="EMBL" id="SPQB01000008">
    <property type="protein sequence ID" value="TFU33523.1"/>
    <property type="molecule type" value="Genomic_DNA"/>
</dbReference>
<evidence type="ECO:0000313" key="3">
    <source>
        <dbReference type="EMBL" id="TFU33523.1"/>
    </source>
</evidence>
<evidence type="ECO:0000256" key="2">
    <source>
        <dbReference type="SAM" id="SignalP"/>
    </source>
</evidence>
<proteinExistence type="predicted"/>
<feature type="signal peptide" evidence="2">
    <location>
        <begin position="1"/>
        <end position="29"/>
    </location>
</feature>
<feature type="chain" id="PRO_5021431098" description="MFS transporter" evidence="2">
    <location>
        <begin position="30"/>
        <end position="197"/>
    </location>
</feature>
<dbReference type="Proteomes" id="UP000298358">
    <property type="component" value="Unassembled WGS sequence"/>
</dbReference>
<comment type="caution">
    <text evidence="3">The sequence shown here is derived from an EMBL/GenBank/DDBJ whole genome shotgun (WGS) entry which is preliminary data.</text>
</comment>
<gene>
    <name evidence="3" type="ORF">E4U02_05610</name>
</gene>